<evidence type="ECO:0000313" key="2">
    <source>
        <dbReference type="EMBL" id="KAF3567045.1"/>
    </source>
</evidence>
<reference evidence="2 3" key="1">
    <citation type="journal article" date="2020" name="BMC Genomics">
        <title>Intraspecific diversification of the crop wild relative Brassica cretica Lam. using demographic model selection.</title>
        <authorList>
            <person name="Kioukis A."/>
            <person name="Michalopoulou V.A."/>
            <person name="Briers L."/>
            <person name="Pirintsos S."/>
            <person name="Studholme D.J."/>
            <person name="Pavlidis P."/>
            <person name="Sarris P.F."/>
        </authorList>
    </citation>
    <scope>NUCLEOTIDE SEQUENCE [LARGE SCALE GENOMIC DNA]</scope>
    <source>
        <strain evidence="3">cv. PFS-1207/04</strain>
    </source>
</reference>
<feature type="compositionally biased region" description="Polar residues" evidence="1">
    <location>
        <begin position="32"/>
        <end position="44"/>
    </location>
</feature>
<sequence>MIDKSSLASIDTRLPSIDGARLNALRNLYKPSETSTYNNSQQSEDGSEPMMVEQATEGLTVKIRKEKTPKHLKRGANEKKMDSFAKSVLRIPMNKPFGEYVYFESNVNCILKHRSPLSLIRRSILRLKPRWANMMMHRSTVGLAKTVTRALRFTLLSLQKGSRVVQLDDYGVYRDEDGNAQTLDGWIINASKEDIVAILEMEVIKSFVGT</sequence>
<keyword evidence="3" id="KW-1185">Reference proteome</keyword>
<gene>
    <name evidence="2" type="ORF">DY000_02016124</name>
</gene>
<accession>A0ABQ7D7R3</accession>
<evidence type="ECO:0000256" key="1">
    <source>
        <dbReference type="SAM" id="MobiDB-lite"/>
    </source>
</evidence>
<proteinExistence type="predicted"/>
<comment type="caution">
    <text evidence="2">The sequence shown here is derived from an EMBL/GenBank/DDBJ whole genome shotgun (WGS) entry which is preliminary data.</text>
</comment>
<protein>
    <submittedName>
        <fullName evidence="2">Uncharacterized protein</fullName>
    </submittedName>
</protein>
<evidence type="ECO:0000313" key="3">
    <source>
        <dbReference type="Proteomes" id="UP000266723"/>
    </source>
</evidence>
<dbReference type="Proteomes" id="UP000266723">
    <property type="component" value="Unassembled WGS sequence"/>
</dbReference>
<organism evidence="2 3">
    <name type="scientific">Brassica cretica</name>
    <name type="common">Mustard</name>
    <dbReference type="NCBI Taxonomy" id="69181"/>
    <lineage>
        <taxon>Eukaryota</taxon>
        <taxon>Viridiplantae</taxon>
        <taxon>Streptophyta</taxon>
        <taxon>Embryophyta</taxon>
        <taxon>Tracheophyta</taxon>
        <taxon>Spermatophyta</taxon>
        <taxon>Magnoliopsida</taxon>
        <taxon>eudicotyledons</taxon>
        <taxon>Gunneridae</taxon>
        <taxon>Pentapetalae</taxon>
        <taxon>rosids</taxon>
        <taxon>malvids</taxon>
        <taxon>Brassicales</taxon>
        <taxon>Brassicaceae</taxon>
        <taxon>Brassiceae</taxon>
        <taxon>Brassica</taxon>
    </lineage>
</organism>
<feature type="region of interest" description="Disordered" evidence="1">
    <location>
        <begin position="32"/>
        <end position="52"/>
    </location>
</feature>
<name>A0ABQ7D7R3_BRACR</name>
<dbReference type="EMBL" id="QGKV02000759">
    <property type="protein sequence ID" value="KAF3567045.1"/>
    <property type="molecule type" value="Genomic_DNA"/>
</dbReference>